<keyword evidence="3" id="KW-1185">Reference proteome</keyword>
<dbReference type="AlphaFoldDB" id="A0AAW0UIY6"/>
<feature type="region of interest" description="Disordered" evidence="1">
    <location>
        <begin position="497"/>
        <end position="524"/>
    </location>
</feature>
<sequence length="524" mass="56176">MASAASVLASLTPATTAPPRSSTHRGLVDVLLDSQCSLEGAPHEASNRSWGSLVAEFDQKGLRGQVGFLESSDGEVVVAASVKGTVKGEAFVWKVYSTPVAPYEACVPENYGAELLDLSNAHGLLEGESVVGVGRLELWRLLDRPLVLKSLLTLRVVCAALTPATPSPATTYTARFVAALAGTMFFRQVELQPAAVTGVRINLVGVSPHVAPPLTLNWRLFARKHESEGESLQHMRDGCSSLAPFPGTLVHEALQPIPLHGHGARHTRHYQLERLPDLNALTRKGTVYVVVYDGERVVACSRLTRPRPRRASAIFRPYVGGVRRGGNGGVAGIVELYQVSPLDPVKLTINLTVSGGDAAAFGIDNFASSDRFSCSGLSRRFYEPWGVDLDLTPVPRQGTKDLYPAGDLSGKFGTLQGLAVAVATLVDPTITLFGKHSVLEYRRSCRGCVRPRVASAGLRGPGGRGKAIAGVSVLHRQYHRGAAFVTVRRLPVLGDHRVHAPPPLRPGHSGTSLARARARREERQ</sequence>
<name>A0AAW0UIY6_SCYPA</name>
<reference evidence="2 3" key="1">
    <citation type="submission" date="2023-03" db="EMBL/GenBank/DDBJ databases">
        <title>High-quality genome of Scylla paramamosain provides insights in environmental adaptation.</title>
        <authorList>
            <person name="Zhang L."/>
        </authorList>
    </citation>
    <scope>NUCLEOTIDE SEQUENCE [LARGE SCALE GENOMIC DNA]</scope>
    <source>
        <strain evidence="2">LZ_2023a</strain>
        <tissue evidence="2">Muscle</tissue>
    </source>
</reference>
<proteinExistence type="predicted"/>
<dbReference type="PANTHER" id="PTHR20910:SF1">
    <property type="entry name" value="SUPEROXIDE DISMUTASE COPPER_ZINC BINDING DOMAIN-CONTAINING PROTEIN"/>
    <property type="match status" value="1"/>
</dbReference>
<dbReference type="InterPro" id="IPR053257">
    <property type="entry name" value="Cu-only_SOD"/>
</dbReference>
<gene>
    <name evidence="2" type="ORF">O3P69_003064</name>
</gene>
<dbReference type="Gene3D" id="2.60.40.200">
    <property type="entry name" value="Superoxide dismutase, copper/zinc binding domain"/>
    <property type="match status" value="1"/>
</dbReference>
<dbReference type="InterPro" id="IPR036423">
    <property type="entry name" value="SOD-like_Cu/Zn_dom_sf"/>
</dbReference>
<comment type="caution">
    <text evidence="2">The sequence shown here is derived from an EMBL/GenBank/DDBJ whole genome shotgun (WGS) entry which is preliminary data.</text>
</comment>
<protein>
    <submittedName>
        <fullName evidence="2">Uncharacterized protein</fullName>
    </submittedName>
</protein>
<evidence type="ECO:0000313" key="2">
    <source>
        <dbReference type="EMBL" id="KAK8400107.1"/>
    </source>
</evidence>
<dbReference type="GO" id="GO:0006801">
    <property type="term" value="P:superoxide metabolic process"/>
    <property type="evidence" value="ECO:0007669"/>
    <property type="project" value="InterPro"/>
</dbReference>
<accession>A0AAW0UIY6</accession>
<dbReference type="GO" id="GO:0046872">
    <property type="term" value="F:metal ion binding"/>
    <property type="evidence" value="ECO:0007669"/>
    <property type="project" value="InterPro"/>
</dbReference>
<dbReference type="Proteomes" id="UP001487740">
    <property type="component" value="Unassembled WGS sequence"/>
</dbReference>
<organism evidence="2 3">
    <name type="scientific">Scylla paramamosain</name>
    <name type="common">Mud crab</name>
    <dbReference type="NCBI Taxonomy" id="85552"/>
    <lineage>
        <taxon>Eukaryota</taxon>
        <taxon>Metazoa</taxon>
        <taxon>Ecdysozoa</taxon>
        <taxon>Arthropoda</taxon>
        <taxon>Crustacea</taxon>
        <taxon>Multicrustacea</taxon>
        <taxon>Malacostraca</taxon>
        <taxon>Eumalacostraca</taxon>
        <taxon>Eucarida</taxon>
        <taxon>Decapoda</taxon>
        <taxon>Pleocyemata</taxon>
        <taxon>Brachyura</taxon>
        <taxon>Eubrachyura</taxon>
        <taxon>Portunoidea</taxon>
        <taxon>Portunidae</taxon>
        <taxon>Portuninae</taxon>
        <taxon>Scylla</taxon>
    </lineage>
</organism>
<dbReference type="PANTHER" id="PTHR20910">
    <property type="entry name" value="AGAP001623-PA"/>
    <property type="match status" value="1"/>
</dbReference>
<dbReference type="EMBL" id="JARAKH010000010">
    <property type="protein sequence ID" value="KAK8400107.1"/>
    <property type="molecule type" value="Genomic_DNA"/>
</dbReference>
<evidence type="ECO:0000256" key="1">
    <source>
        <dbReference type="SAM" id="MobiDB-lite"/>
    </source>
</evidence>
<dbReference type="SUPFAM" id="SSF49329">
    <property type="entry name" value="Cu,Zn superoxide dismutase-like"/>
    <property type="match status" value="1"/>
</dbReference>
<evidence type="ECO:0000313" key="3">
    <source>
        <dbReference type="Proteomes" id="UP001487740"/>
    </source>
</evidence>